<keyword evidence="16" id="KW-1185">Reference proteome</keyword>
<dbReference type="PROSITE" id="PS50330">
    <property type="entry name" value="UIM"/>
    <property type="match status" value="1"/>
</dbReference>
<comment type="caution">
    <text evidence="15">The sequence shown here is derived from an EMBL/GenBank/DDBJ whole genome shotgun (WGS) entry which is preliminary data.</text>
</comment>
<dbReference type="SMART" id="SM00248">
    <property type="entry name" value="ANK"/>
    <property type="match status" value="3"/>
</dbReference>
<dbReference type="Pfam" id="PF11904">
    <property type="entry name" value="ANKRD13_C"/>
    <property type="match status" value="1"/>
</dbReference>
<dbReference type="InterPro" id="IPR036770">
    <property type="entry name" value="Ankyrin_rpt-contain_sf"/>
</dbReference>
<evidence type="ECO:0000256" key="6">
    <source>
        <dbReference type="ARBA" id="ARBA00022537"/>
    </source>
</evidence>
<evidence type="ECO:0000256" key="2">
    <source>
        <dbReference type="ARBA" id="ARBA00004236"/>
    </source>
</evidence>
<evidence type="ECO:0000256" key="11">
    <source>
        <dbReference type="ARBA" id="ARBA00024956"/>
    </source>
</evidence>
<feature type="compositionally biased region" description="Basic and acidic residues" evidence="13">
    <location>
        <begin position="632"/>
        <end position="642"/>
    </location>
</feature>
<feature type="compositionally biased region" description="Low complexity" evidence="13">
    <location>
        <begin position="585"/>
        <end position="602"/>
    </location>
</feature>
<evidence type="ECO:0000256" key="9">
    <source>
        <dbReference type="ARBA" id="ARBA00023136"/>
    </source>
</evidence>
<dbReference type="InterPro" id="IPR003903">
    <property type="entry name" value="UIM_dom"/>
</dbReference>
<dbReference type="GO" id="GO:0006887">
    <property type="term" value="P:exocytosis"/>
    <property type="evidence" value="ECO:0007669"/>
    <property type="project" value="UniProtKB-KW"/>
</dbReference>
<dbReference type="PANTHER" id="PTHR12447">
    <property type="entry name" value="ANKYRIN REPEAT DOMAIN-CONTAINING PROTEIN 13"/>
    <property type="match status" value="1"/>
</dbReference>
<evidence type="ECO:0000256" key="10">
    <source>
        <dbReference type="ARBA" id="ARBA00023298"/>
    </source>
</evidence>
<dbReference type="GO" id="GO:0044218">
    <property type="term" value="C:other organism cell membrane"/>
    <property type="evidence" value="ECO:0007669"/>
    <property type="project" value="UniProtKB-KW"/>
</dbReference>
<keyword evidence="6" id="KW-1052">Target cell membrane</keyword>
<name>A0AAQ4EST8_AMBAM</name>
<evidence type="ECO:0000256" key="1">
    <source>
        <dbReference type="ARBA" id="ARBA00004175"/>
    </source>
</evidence>
<dbReference type="InterPro" id="IPR002110">
    <property type="entry name" value="Ankyrin_rpt"/>
</dbReference>
<proteinExistence type="predicted"/>
<evidence type="ECO:0000256" key="4">
    <source>
        <dbReference type="ARBA" id="ARBA00022475"/>
    </source>
</evidence>
<keyword evidence="12" id="KW-0040">ANK repeat</keyword>
<feature type="region of interest" description="Disordered" evidence="13">
    <location>
        <begin position="472"/>
        <end position="503"/>
    </location>
</feature>
<reference evidence="15 16" key="1">
    <citation type="journal article" date="2023" name="Arcadia Sci">
        <title>De novo assembly of a long-read Amblyomma americanum tick genome.</title>
        <authorList>
            <person name="Chou S."/>
            <person name="Poskanzer K.E."/>
            <person name="Rollins M."/>
            <person name="Thuy-Boun P.S."/>
        </authorList>
    </citation>
    <scope>NUCLEOTIDE SEQUENCE [LARGE SCALE GENOMIC DNA]</scope>
    <source>
        <strain evidence="15">F_SG_1</strain>
        <tissue evidence="15">Salivary glands</tissue>
    </source>
</reference>
<dbReference type="PANTHER" id="PTHR12447:SF31">
    <property type="entry name" value="LD31969P"/>
    <property type="match status" value="1"/>
</dbReference>
<evidence type="ECO:0000259" key="14">
    <source>
        <dbReference type="Pfam" id="PF11904"/>
    </source>
</evidence>
<evidence type="ECO:0000256" key="8">
    <source>
        <dbReference type="ARBA" id="ARBA00023028"/>
    </source>
</evidence>
<keyword evidence="8" id="KW-0528">Neurotoxin</keyword>
<dbReference type="PROSITE" id="PS50297">
    <property type="entry name" value="ANK_REP_REGION"/>
    <property type="match status" value="1"/>
</dbReference>
<organism evidence="15 16">
    <name type="scientific">Amblyomma americanum</name>
    <name type="common">Lone star tick</name>
    <dbReference type="NCBI Taxonomy" id="6943"/>
    <lineage>
        <taxon>Eukaryota</taxon>
        <taxon>Metazoa</taxon>
        <taxon>Ecdysozoa</taxon>
        <taxon>Arthropoda</taxon>
        <taxon>Chelicerata</taxon>
        <taxon>Arachnida</taxon>
        <taxon>Acari</taxon>
        <taxon>Parasitiformes</taxon>
        <taxon>Ixodida</taxon>
        <taxon>Ixodoidea</taxon>
        <taxon>Ixodidae</taxon>
        <taxon>Amblyomminae</taxon>
        <taxon>Amblyomma</taxon>
    </lineage>
</organism>
<dbReference type="GO" id="GO:0005770">
    <property type="term" value="C:late endosome"/>
    <property type="evidence" value="ECO:0007669"/>
    <property type="project" value="UniProtKB-SubCell"/>
</dbReference>
<feature type="domain" description="Ankyrin repeat" evidence="14">
    <location>
        <begin position="160"/>
        <end position="469"/>
    </location>
</feature>
<keyword evidence="7" id="KW-0677">Repeat</keyword>
<keyword evidence="10" id="KW-1053">Target membrane</keyword>
<dbReference type="Proteomes" id="UP001321473">
    <property type="component" value="Unassembled WGS sequence"/>
</dbReference>
<dbReference type="Pfam" id="PF12796">
    <property type="entry name" value="Ank_2"/>
    <property type="match status" value="1"/>
</dbReference>
<feature type="region of interest" description="Disordered" evidence="13">
    <location>
        <begin position="581"/>
        <end position="643"/>
    </location>
</feature>
<dbReference type="Gene3D" id="1.25.40.20">
    <property type="entry name" value="Ankyrin repeat-containing domain"/>
    <property type="match status" value="1"/>
</dbReference>
<dbReference type="GO" id="GO:0044231">
    <property type="term" value="C:host cell presynaptic membrane"/>
    <property type="evidence" value="ECO:0007669"/>
    <property type="project" value="UniProtKB-KW"/>
</dbReference>
<evidence type="ECO:0000256" key="5">
    <source>
        <dbReference type="ARBA" id="ARBA00022483"/>
    </source>
</evidence>
<evidence type="ECO:0000313" key="16">
    <source>
        <dbReference type="Proteomes" id="UP001321473"/>
    </source>
</evidence>
<evidence type="ECO:0000256" key="7">
    <source>
        <dbReference type="ARBA" id="ARBA00022737"/>
    </source>
</evidence>
<feature type="repeat" description="ANK" evidence="12">
    <location>
        <begin position="44"/>
        <end position="76"/>
    </location>
</feature>
<keyword evidence="4" id="KW-1003">Cell membrane</keyword>
<dbReference type="InterPro" id="IPR055285">
    <property type="entry name" value="ANKRD13_C"/>
</dbReference>
<keyword evidence="5" id="KW-0268">Exocytosis</keyword>
<keyword evidence="8" id="KW-0638">Presynaptic neurotoxin</keyword>
<gene>
    <name evidence="15" type="ORF">V5799_020820</name>
</gene>
<keyword evidence="9" id="KW-0472">Membrane</keyword>
<evidence type="ECO:0000256" key="3">
    <source>
        <dbReference type="ARBA" id="ARBA00004603"/>
    </source>
</evidence>
<dbReference type="SUPFAM" id="SSF48403">
    <property type="entry name" value="Ankyrin repeat"/>
    <property type="match status" value="1"/>
</dbReference>
<sequence length="658" mass="73822">MSEKLRAALQEEYPLHWLAWHNDYEGLKALLEKSAETIEQRDCRGRTALMLAVTLGHLEASRILLNHGANVNVENNDGYTVVHEAVSTGDPELLAEVLTQRDLQRYSISVGGIPDLLKRIRDTPDFYVEMKWEFTSWVPLLSRVCPSDTYRVYKSGANVRIDTTLLGFDQSSWQRGSRSYIFKGQEDLALMMEVDHDSCQVHIEQMQVLPPEYIDLAGSLRPSQDAISSRLTSPVVATYIDTDKISFERNKSGILGWKSDKSETINGHNCKVFSATNVELVTKTRVEHLSEADKARHKAARSPLQSFLGAVEVEEGSALETPNGDVTEWRGNPCHIRPEEYFNAKVDLGGRDIGRPREATVRTQKFRANLWLCEDYPLSLPQQILPIVDLMSINSTHFARLRDFITLQLPAGFPVKIEIPLIHVLNARITFGNINAFDKPVPGVTTIRDQGTVMCTIEDSCFEAPSGYARLDGPWGPRARRRAPQSPETTPGHAERPTAGANKLRQFSVNDEDDELLQYAIEQSFVEASGEEDQVTVWEALTANQPAVAPELEEDHALQRAIQESLASYQRSVGSVNEAFATTGEAQPQQQEPQQQEQQQQPQPAPQDVNEWMLGAGGGADLAMALHLSQQAKEEEDRRLREEEEMLERVLQLSMTEK</sequence>
<comment type="function">
    <text evidence="11">Ubiquitin-binding protein that specifically recognizes and binds 'Lys-63'-linked ubiquitin. Does not bind 'Lys-48'-linked ubiquitin. Positively regulates the internalization of ligand-activated EGFR by binding to the Ub moiety of ubiquitinated EGFR at the cell membrane.</text>
</comment>
<evidence type="ECO:0000256" key="13">
    <source>
        <dbReference type="SAM" id="MobiDB-lite"/>
    </source>
</evidence>
<dbReference type="InterPro" id="IPR021832">
    <property type="entry name" value="ANKRD13"/>
</dbReference>
<dbReference type="PROSITE" id="PS50088">
    <property type="entry name" value="ANK_REPEAT"/>
    <property type="match status" value="1"/>
</dbReference>
<evidence type="ECO:0000313" key="15">
    <source>
        <dbReference type="EMBL" id="KAK8777839.1"/>
    </source>
</evidence>
<keyword evidence="8" id="KW-0800">Toxin</keyword>
<dbReference type="SMART" id="SM00726">
    <property type="entry name" value="UIM"/>
    <property type="match status" value="4"/>
</dbReference>
<dbReference type="EMBL" id="JARKHS020011416">
    <property type="protein sequence ID" value="KAK8777839.1"/>
    <property type="molecule type" value="Genomic_DNA"/>
</dbReference>
<dbReference type="AlphaFoldDB" id="A0AAQ4EST8"/>
<protein>
    <recommendedName>
        <fullName evidence="14">Ankyrin repeat domain-containing protein</fullName>
    </recommendedName>
</protein>
<dbReference type="Pfam" id="PF02809">
    <property type="entry name" value="UIM"/>
    <property type="match status" value="4"/>
</dbReference>
<evidence type="ECO:0000256" key="12">
    <source>
        <dbReference type="PROSITE-ProRule" id="PRU00023"/>
    </source>
</evidence>
<comment type="subcellular location">
    <subcellularLocation>
        <location evidence="2">Cell membrane</location>
    </subcellularLocation>
    <subcellularLocation>
        <location evidence="3">Late endosome</location>
    </subcellularLocation>
    <subcellularLocation>
        <location evidence="1">Target cell membrane</location>
    </subcellularLocation>
</comment>
<accession>A0AAQ4EST8</accession>
<dbReference type="GO" id="GO:0005886">
    <property type="term" value="C:plasma membrane"/>
    <property type="evidence" value="ECO:0007669"/>
    <property type="project" value="UniProtKB-SubCell"/>
</dbReference>